<proteinExistence type="predicted"/>
<evidence type="ECO:0000256" key="1">
    <source>
        <dbReference type="SAM" id="Phobius"/>
    </source>
</evidence>
<feature type="transmembrane region" description="Helical" evidence="1">
    <location>
        <begin position="7"/>
        <end position="25"/>
    </location>
</feature>
<dbReference type="Proteomes" id="UP001500889">
    <property type="component" value="Chromosome A"/>
</dbReference>
<dbReference type="EMBL" id="AP029266">
    <property type="protein sequence ID" value="BFG00756.1"/>
    <property type="molecule type" value="Genomic_DNA"/>
</dbReference>
<reference evidence="2 3" key="1">
    <citation type="submission" date="2024-02" db="EMBL/GenBank/DDBJ databases">
        <title>A chromosome-level genome assembly of Drosophila madeirensis, a fruit fly species endemic to Madeira island.</title>
        <authorList>
            <person name="Tomihara K."/>
            <person name="Llopart A."/>
            <person name="Yamamoto D."/>
        </authorList>
    </citation>
    <scope>NUCLEOTIDE SEQUENCE [LARGE SCALE GENOMIC DNA]</scope>
    <source>
        <strain evidence="2 3">RF1</strain>
    </source>
</reference>
<accession>A0AAU9FYX3</accession>
<keyword evidence="1" id="KW-0812">Transmembrane</keyword>
<protein>
    <submittedName>
        <fullName evidence="2">Uncharacterized protein</fullName>
    </submittedName>
</protein>
<keyword evidence="1" id="KW-0472">Membrane</keyword>
<keyword evidence="1" id="KW-1133">Transmembrane helix</keyword>
<gene>
    <name evidence="2" type="ORF">DMAD_00680</name>
</gene>
<organism evidence="2 3">
    <name type="scientific">Drosophila madeirensis</name>
    <name type="common">Fruit fly</name>
    <dbReference type="NCBI Taxonomy" id="30013"/>
    <lineage>
        <taxon>Eukaryota</taxon>
        <taxon>Metazoa</taxon>
        <taxon>Ecdysozoa</taxon>
        <taxon>Arthropoda</taxon>
        <taxon>Hexapoda</taxon>
        <taxon>Insecta</taxon>
        <taxon>Pterygota</taxon>
        <taxon>Neoptera</taxon>
        <taxon>Endopterygota</taxon>
        <taxon>Diptera</taxon>
        <taxon>Brachycera</taxon>
        <taxon>Muscomorpha</taxon>
        <taxon>Ephydroidea</taxon>
        <taxon>Drosophilidae</taxon>
        <taxon>Drosophila</taxon>
        <taxon>Sophophora</taxon>
    </lineage>
</organism>
<keyword evidence="3" id="KW-1185">Reference proteome</keyword>
<evidence type="ECO:0000313" key="2">
    <source>
        <dbReference type="EMBL" id="BFG00756.1"/>
    </source>
</evidence>
<evidence type="ECO:0000313" key="3">
    <source>
        <dbReference type="Proteomes" id="UP001500889"/>
    </source>
</evidence>
<dbReference type="AlphaFoldDB" id="A0AAU9FYX3"/>
<name>A0AAU9FYX3_DROMD</name>
<sequence>MQLCLKLFYNTIIALLHYELLWIWLEIAFEVERQMNVRASLESSLFPESFVSISSSLQRSPHTRDVENSFGNFCTWILKCWQLACGLAWTDCWSKPQVRHCLYECNLSVWQPVYGVPNSGNIILFNGWPNGCCCCTDRVGQLIKQAKVCMDVALVSDESAKHLNVIVAAHSRSFNVRILASDKMLKANGPVLLGICAAGMPLMTQRCAKSVPN</sequence>